<dbReference type="RefSeq" id="WP_380544218.1">
    <property type="nucleotide sequence ID" value="NZ_JBHFAB010000037.1"/>
</dbReference>
<organism evidence="2 3">
    <name type="scientific">Streptacidiphilus cavernicola</name>
    <dbReference type="NCBI Taxonomy" id="3342716"/>
    <lineage>
        <taxon>Bacteria</taxon>
        <taxon>Bacillati</taxon>
        <taxon>Actinomycetota</taxon>
        <taxon>Actinomycetes</taxon>
        <taxon>Kitasatosporales</taxon>
        <taxon>Streptomycetaceae</taxon>
        <taxon>Streptacidiphilus</taxon>
    </lineage>
</organism>
<comment type="caution">
    <text evidence="2">The sequence shown here is derived from an EMBL/GenBank/DDBJ whole genome shotgun (WGS) entry which is preliminary data.</text>
</comment>
<dbReference type="Proteomes" id="UP001592531">
    <property type="component" value="Unassembled WGS sequence"/>
</dbReference>
<sequence>MPPAAGAGGDRPDLLGSRPQPRRLSLPRWLPRAFAAGEDWDAVRVTGVLAPLVLATMMLRTQSQPGPVIIDAQMDAHYWLIPHRGGHRWDFAGVRLLSRGSWVVLPPLARPGRRVRWLARPDDPFHLADPVTLHKALIDLTAP</sequence>
<dbReference type="EMBL" id="JBHFAB010000037">
    <property type="protein sequence ID" value="MFC1421288.1"/>
    <property type="molecule type" value="Genomic_DNA"/>
</dbReference>
<feature type="region of interest" description="Disordered" evidence="1">
    <location>
        <begin position="1"/>
        <end position="20"/>
    </location>
</feature>
<gene>
    <name evidence="2" type="ORF">ACEZDE_32295</name>
</gene>
<proteinExistence type="predicted"/>
<keyword evidence="3" id="KW-1185">Reference proteome</keyword>
<evidence type="ECO:0000313" key="2">
    <source>
        <dbReference type="EMBL" id="MFC1421288.1"/>
    </source>
</evidence>
<reference evidence="2 3" key="1">
    <citation type="submission" date="2024-09" db="EMBL/GenBank/DDBJ databases">
        <authorList>
            <person name="Lee S.D."/>
        </authorList>
    </citation>
    <scope>NUCLEOTIDE SEQUENCE [LARGE SCALE GENOMIC DNA]</scope>
    <source>
        <strain evidence="2 3">N8-3</strain>
    </source>
</reference>
<evidence type="ECO:0000313" key="3">
    <source>
        <dbReference type="Proteomes" id="UP001592531"/>
    </source>
</evidence>
<name>A0ABV6W693_9ACTN</name>
<protein>
    <submittedName>
        <fullName evidence="2">Uncharacterized protein</fullName>
    </submittedName>
</protein>
<accession>A0ABV6W693</accession>
<evidence type="ECO:0000256" key="1">
    <source>
        <dbReference type="SAM" id="MobiDB-lite"/>
    </source>
</evidence>